<evidence type="ECO:0000256" key="1">
    <source>
        <dbReference type="SAM" id="MobiDB-lite"/>
    </source>
</evidence>
<dbReference type="RefSeq" id="WP_168090205.1">
    <property type="nucleotide sequence ID" value="NZ_JAAVJC010000339.1"/>
</dbReference>
<dbReference type="Proteomes" id="UP000727056">
    <property type="component" value="Unassembled WGS sequence"/>
</dbReference>
<evidence type="ECO:0000313" key="3">
    <source>
        <dbReference type="Proteomes" id="UP000727056"/>
    </source>
</evidence>
<reference evidence="2 3" key="1">
    <citation type="submission" date="2020-03" db="EMBL/GenBank/DDBJ databases">
        <title>Draft genome of Streptomyces sp. ventii, isolated from the Axial Seamount in the Pacific Ocean, and resequencing of the two type strains Streptomyces lonarensis strain NCL 716 and Streptomyces bohaiensis strain 11A07.</title>
        <authorList>
            <person name="Loughran R.M."/>
            <person name="Pfannmuller K.M."/>
            <person name="Wasson B.J."/>
            <person name="Deadmond M.C."/>
            <person name="Paddock B.E."/>
            <person name="Koyack M.J."/>
            <person name="Gallegos D.A."/>
            <person name="Mitchell E.A."/>
            <person name="Ushijima B."/>
            <person name="Saw J.H."/>
            <person name="Mcphail K.L."/>
            <person name="Videau P."/>
        </authorList>
    </citation>
    <scope>NUCLEOTIDE SEQUENCE [LARGE SCALE GENOMIC DNA]</scope>
    <source>
        <strain evidence="2 3">11A07</strain>
    </source>
</reference>
<accession>A0ABX1CHB2</accession>
<dbReference type="InterPro" id="IPR011051">
    <property type="entry name" value="RmlC_Cupin_sf"/>
</dbReference>
<dbReference type="Gene3D" id="2.60.120.10">
    <property type="entry name" value="Jelly Rolls"/>
    <property type="match status" value="1"/>
</dbReference>
<evidence type="ECO:0008006" key="4">
    <source>
        <dbReference type="Google" id="ProtNLM"/>
    </source>
</evidence>
<protein>
    <recommendedName>
        <fullName evidence="4">Cupin domain-containing protein</fullName>
    </recommendedName>
</protein>
<proteinExistence type="predicted"/>
<evidence type="ECO:0000313" key="2">
    <source>
        <dbReference type="EMBL" id="NJQ17553.1"/>
    </source>
</evidence>
<name>A0ABX1CHB2_9ACTN</name>
<organism evidence="2 3">
    <name type="scientific">Streptomyces bohaiensis</name>
    <dbReference type="NCBI Taxonomy" id="1431344"/>
    <lineage>
        <taxon>Bacteria</taxon>
        <taxon>Bacillati</taxon>
        <taxon>Actinomycetota</taxon>
        <taxon>Actinomycetes</taxon>
        <taxon>Kitasatosporales</taxon>
        <taxon>Streptomycetaceae</taxon>
        <taxon>Streptomyces</taxon>
    </lineage>
</organism>
<gene>
    <name evidence="2" type="ORF">HCN52_22115</name>
</gene>
<dbReference type="InterPro" id="IPR014710">
    <property type="entry name" value="RmlC-like_jellyroll"/>
</dbReference>
<keyword evidence="3" id="KW-1185">Reference proteome</keyword>
<sequence length="154" mass="14710">MTAPEPYSTAPPAAPAGVGWPDANGPVPAHPPAAAPATLTADAPDAAGTPAAPAVPADPPATAPPATLAAAEGWSPASTGDTLVMALSGELTLELAGETAALPGPGSADGTVRLGCGDAYVVPPGVAYRATAHGACEYVLIDPAGTTVTGRVDD</sequence>
<feature type="region of interest" description="Disordered" evidence="1">
    <location>
        <begin position="1"/>
        <end position="74"/>
    </location>
</feature>
<comment type="caution">
    <text evidence="2">The sequence shown here is derived from an EMBL/GenBank/DDBJ whole genome shotgun (WGS) entry which is preliminary data.</text>
</comment>
<feature type="compositionally biased region" description="Low complexity" evidence="1">
    <location>
        <begin position="35"/>
        <end position="55"/>
    </location>
</feature>
<dbReference type="EMBL" id="JAAVJC010000339">
    <property type="protein sequence ID" value="NJQ17553.1"/>
    <property type="molecule type" value="Genomic_DNA"/>
</dbReference>
<dbReference type="SUPFAM" id="SSF51182">
    <property type="entry name" value="RmlC-like cupins"/>
    <property type="match status" value="1"/>
</dbReference>